<organism evidence="3 4">
    <name type="scientific">Arthrobacter humicola</name>
    <dbReference type="NCBI Taxonomy" id="409291"/>
    <lineage>
        <taxon>Bacteria</taxon>
        <taxon>Bacillati</taxon>
        <taxon>Actinomycetota</taxon>
        <taxon>Actinomycetes</taxon>
        <taxon>Micrococcales</taxon>
        <taxon>Micrococcaceae</taxon>
        <taxon>Arthrobacter</taxon>
    </lineage>
</organism>
<gene>
    <name evidence="3" type="ORF">GCM10009825_31140</name>
</gene>
<dbReference type="EMBL" id="BAAAQB010000038">
    <property type="protein sequence ID" value="GAA2142023.1"/>
    <property type="molecule type" value="Genomic_DNA"/>
</dbReference>
<comment type="caution">
    <text evidence="3">The sequence shown here is derived from an EMBL/GenBank/DDBJ whole genome shotgun (WGS) entry which is preliminary data.</text>
</comment>
<feature type="transmembrane region" description="Helical" evidence="2">
    <location>
        <begin position="35"/>
        <end position="55"/>
    </location>
</feature>
<keyword evidence="4" id="KW-1185">Reference proteome</keyword>
<keyword evidence="2" id="KW-0812">Transmembrane</keyword>
<sequence length="211" mass="21727">MEDPTTIALHLTFFGTLGVAFVMFLGLFLVFAATLVIAGIGRLVAVVVMAVAGLGRRPETRDNPSTATKPGRPATAAKPARSSMTGGKSARNATRNPAKKEAALSPEWAAAVARADARAAARAKAEAGPDVRVSVRDLPNPKAPARDITEVSALVESAMDTNGTLGAVPRAFKKPPMPAAKSMLDTGSLVSLHGSLPVGKAKQQAPERKAG</sequence>
<evidence type="ECO:0000256" key="1">
    <source>
        <dbReference type="SAM" id="MobiDB-lite"/>
    </source>
</evidence>
<proteinExistence type="predicted"/>
<name>A0ABP5L822_9MICC</name>
<evidence type="ECO:0000256" key="2">
    <source>
        <dbReference type="SAM" id="Phobius"/>
    </source>
</evidence>
<feature type="region of interest" description="Disordered" evidence="1">
    <location>
        <begin position="57"/>
        <end position="105"/>
    </location>
</feature>
<dbReference type="Proteomes" id="UP001500102">
    <property type="component" value="Unassembled WGS sequence"/>
</dbReference>
<feature type="transmembrane region" description="Helical" evidence="2">
    <location>
        <begin position="7"/>
        <end position="29"/>
    </location>
</feature>
<reference evidence="4" key="1">
    <citation type="journal article" date="2019" name="Int. J. Syst. Evol. Microbiol.">
        <title>The Global Catalogue of Microorganisms (GCM) 10K type strain sequencing project: providing services to taxonomists for standard genome sequencing and annotation.</title>
        <authorList>
            <consortium name="The Broad Institute Genomics Platform"/>
            <consortium name="The Broad Institute Genome Sequencing Center for Infectious Disease"/>
            <person name="Wu L."/>
            <person name="Ma J."/>
        </authorList>
    </citation>
    <scope>NUCLEOTIDE SEQUENCE [LARGE SCALE GENOMIC DNA]</scope>
    <source>
        <strain evidence="4">JCM 15921</strain>
    </source>
</reference>
<accession>A0ABP5L822</accession>
<keyword evidence="2" id="KW-1133">Transmembrane helix</keyword>
<dbReference type="RefSeq" id="WP_344367361.1">
    <property type="nucleotide sequence ID" value="NZ_BAAAQB010000038.1"/>
</dbReference>
<evidence type="ECO:0000313" key="3">
    <source>
        <dbReference type="EMBL" id="GAA2142023.1"/>
    </source>
</evidence>
<protein>
    <submittedName>
        <fullName evidence="3">Uncharacterized protein</fullName>
    </submittedName>
</protein>
<feature type="compositionally biased region" description="Polar residues" evidence="1">
    <location>
        <begin position="82"/>
        <end position="95"/>
    </location>
</feature>
<keyword evidence="2" id="KW-0472">Membrane</keyword>
<evidence type="ECO:0000313" key="4">
    <source>
        <dbReference type="Proteomes" id="UP001500102"/>
    </source>
</evidence>